<evidence type="ECO:0000256" key="2">
    <source>
        <dbReference type="ARBA" id="ARBA00022603"/>
    </source>
</evidence>
<dbReference type="PANTHER" id="PTHR33841:SF1">
    <property type="entry name" value="DNA METHYLTRANSFERASE A"/>
    <property type="match status" value="1"/>
</dbReference>
<dbReference type="AlphaFoldDB" id="A0A402AX15"/>
<sequence length="865" mass="99192">MLEEACQGKNKEEAKKAILDLKVCDPACGSGHFLIAAAHRIARRLAAALTDSEEPDAAARRAALRDVVGHCIYGVDINPMAVELCKVNLWMEAIEPGKPLSFLDAHIQCGNSLLGTTPALLRNGIPDSAFNPIEGDDKKICSEFKKKNKQFRESGQLSLFDEAGEVPWERLGNLVASMLQMEEMDDDTVEAIHRKEEQYNSLLTSSNYENGKLLADAWCAAFVWKKNSEFAYPITQEIFRQLEQSPYNIVGWMKDEIKRLADQYQFFHWHLAFPKVFRLPTKGEIPENEQTGWSGGFDVVLGNPPWERIKIQEKEWFAARKPSIANAANAAHRKRLIDRLQYDDPELYKTFYEDQRKATGESHIVRDSGRYPLCGRGDVNTYTIFAENMHHVISPTGRLGCVVPSGIATDNTTQFFFRDLVDTMSLVSLFSFINEAKLFPGIDHRVGFALLTISGNNRKVTEADFAFGIYRTDDLQQEDRHFSLSARDIELLNPNTRTCPIFRSKRDKEITTAIYEHVPVLIKEGPPEENPWNVKFHRMFDMANDSHLFRSREQLEKDEWILAGNIFEKNKERYLPLYEGKMIWQLDHRFGTYEGQTQAQANQGKLPELGDQHKDPYLYSLPQYWIHESHYPTSIARDSNAFNVFRDITNATVLRTAIFSIVPFASCGHTLPIITLNTKASVDLLLFNSCCCSFVFDYVGRQKLGGTHMTFFILEQLPVLLPQLYKYACGWNKTQTAEDWITPRMLELTYTAWDLEAFAKDCGYSGPPFQWDEERRFLLRCELDAAYFHLYGIQRDDVDYIMETFPIVKRKDEKQYGDYRTKQVILEIYDEMQRAIESGEPYQTRLDPPPADPAVAHPPRTGVEV</sequence>
<dbReference type="InterPro" id="IPR011639">
    <property type="entry name" value="MethylTrfase_TaqI-like_dom"/>
</dbReference>
<protein>
    <recommendedName>
        <fullName evidence="1">site-specific DNA-methyltransferase (adenine-specific)</fullName>
        <ecNumber evidence="1">2.1.1.72</ecNumber>
    </recommendedName>
</protein>
<keyword evidence="9" id="KW-1185">Reference proteome</keyword>
<reference evidence="9" key="1">
    <citation type="submission" date="2018-12" db="EMBL/GenBank/DDBJ databases">
        <title>Tengunoibacter tsumagoiensis gen. nov., sp. nov., Dictyobacter kobayashii sp. nov., D. alpinus sp. nov., and D. joshuensis sp. nov. and description of Dictyobacteraceae fam. nov. within the order Ktedonobacterales isolated from Tengu-no-mugimeshi.</title>
        <authorList>
            <person name="Wang C.M."/>
            <person name="Zheng Y."/>
            <person name="Sakai Y."/>
            <person name="Toyoda A."/>
            <person name="Minakuchi Y."/>
            <person name="Abe K."/>
            <person name="Yokota A."/>
            <person name="Yabe S."/>
        </authorList>
    </citation>
    <scope>NUCLEOTIDE SEQUENCE [LARGE SCALE GENOMIC DNA]</scope>
    <source>
        <strain evidence="9">Uno11</strain>
    </source>
</reference>
<proteinExistence type="predicted"/>
<feature type="domain" description="Type II methyltransferase M.TaqI-like" evidence="7">
    <location>
        <begin position="70"/>
        <end position="353"/>
    </location>
</feature>
<dbReference type="RefSeq" id="WP_161977933.1">
    <property type="nucleotide sequence ID" value="NZ_BIFS01000002.1"/>
</dbReference>
<comment type="catalytic activity">
    <reaction evidence="5">
        <text>a 2'-deoxyadenosine in DNA + S-adenosyl-L-methionine = an N(6)-methyl-2'-deoxyadenosine in DNA + S-adenosyl-L-homocysteine + H(+)</text>
        <dbReference type="Rhea" id="RHEA:15197"/>
        <dbReference type="Rhea" id="RHEA-COMP:12418"/>
        <dbReference type="Rhea" id="RHEA-COMP:12419"/>
        <dbReference type="ChEBI" id="CHEBI:15378"/>
        <dbReference type="ChEBI" id="CHEBI:57856"/>
        <dbReference type="ChEBI" id="CHEBI:59789"/>
        <dbReference type="ChEBI" id="CHEBI:90615"/>
        <dbReference type="ChEBI" id="CHEBI:90616"/>
        <dbReference type="EC" id="2.1.1.72"/>
    </reaction>
</comment>
<dbReference type="InterPro" id="IPR029063">
    <property type="entry name" value="SAM-dependent_MTases_sf"/>
</dbReference>
<dbReference type="GO" id="GO:0032259">
    <property type="term" value="P:methylation"/>
    <property type="evidence" value="ECO:0007669"/>
    <property type="project" value="UniProtKB-KW"/>
</dbReference>
<gene>
    <name evidence="8" type="ORF">KDK_74090</name>
</gene>
<dbReference type="EMBL" id="BIFS01000002">
    <property type="protein sequence ID" value="GCE23609.1"/>
    <property type="molecule type" value="Genomic_DNA"/>
</dbReference>
<keyword evidence="2" id="KW-0489">Methyltransferase</keyword>
<evidence type="ECO:0000313" key="8">
    <source>
        <dbReference type="EMBL" id="GCE23609.1"/>
    </source>
</evidence>
<dbReference type="InterPro" id="IPR050953">
    <property type="entry name" value="N4_N6_ade-DNA_methylase"/>
</dbReference>
<dbReference type="Proteomes" id="UP000287188">
    <property type="component" value="Unassembled WGS sequence"/>
</dbReference>
<dbReference type="GO" id="GO:0009007">
    <property type="term" value="F:site-specific DNA-methyltransferase (adenine-specific) activity"/>
    <property type="evidence" value="ECO:0007669"/>
    <property type="project" value="UniProtKB-EC"/>
</dbReference>
<dbReference type="SUPFAM" id="SSF53335">
    <property type="entry name" value="S-adenosyl-L-methionine-dependent methyltransferases"/>
    <property type="match status" value="1"/>
</dbReference>
<comment type="caution">
    <text evidence="8">The sequence shown here is derived from an EMBL/GenBank/DDBJ whole genome shotgun (WGS) entry which is preliminary data.</text>
</comment>
<organism evidence="8 9">
    <name type="scientific">Dictyobacter kobayashii</name>
    <dbReference type="NCBI Taxonomy" id="2014872"/>
    <lineage>
        <taxon>Bacteria</taxon>
        <taxon>Bacillati</taxon>
        <taxon>Chloroflexota</taxon>
        <taxon>Ktedonobacteria</taxon>
        <taxon>Ktedonobacterales</taxon>
        <taxon>Dictyobacteraceae</taxon>
        <taxon>Dictyobacter</taxon>
    </lineage>
</organism>
<evidence type="ECO:0000256" key="6">
    <source>
        <dbReference type="SAM" id="MobiDB-lite"/>
    </source>
</evidence>
<evidence type="ECO:0000256" key="5">
    <source>
        <dbReference type="ARBA" id="ARBA00047942"/>
    </source>
</evidence>
<dbReference type="PRINTS" id="PR00507">
    <property type="entry name" value="N12N6MTFRASE"/>
</dbReference>
<evidence type="ECO:0000259" key="7">
    <source>
        <dbReference type="Pfam" id="PF07669"/>
    </source>
</evidence>
<evidence type="ECO:0000256" key="3">
    <source>
        <dbReference type="ARBA" id="ARBA00022679"/>
    </source>
</evidence>
<name>A0A402AX15_9CHLR</name>
<evidence type="ECO:0000256" key="4">
    <source>
        <dbReference type="ARBA" id="ARBA00022691"/>
    </source>
</evidence>
<keyword evidence="4" id="KW-0949">S-adenosyl-L-methionine</keyword>
<dbReference type="Gene3D" id="3.40.50.150">
    <property type="entry name" value="Vaccinia Virus protein VP39"/>
    <property type="match status" value="2"/>
</dbReference>
<keyword evidence="3" id="KW-0808">Transferase</keyword>
<feature type="region of interest" description="Disordered" evidence="6">
    <location>
        <begin position="839"/>
        <end position="865"/>
    </location>
</feature>
<accession>A0A402AX15</accession>
<dbReference type="EC" id="2.1.1.72" evidence="1"/>
<dbReference type="GO" id="GO:0006304">
    <property type="term" value="P:DNA modification"/>
    <property type="evidence" value="ECO:0007669"/>
    <property type="project" value="InterPro"/>
</dbReference>
<evidence type="ECO:0000313" key="9">
    <source>
        <dbReference type="Proteomes" id="UP000287188"/>
    </source>
</evidence>
<evidence type="ECO:0000256" key="1">
    <source>
        <dbReference type="ARBA" id="ARBA00011900"/>
    </source>
</evidence>
<dbReference type="Pfam" id="PF07669">
    <property type="entry name" value="Eco57I"/>
    <property type="match status" value="1"/>
</dbReference>
<dbReference type="PANTHER" id="PTHR33841">
    <property type="entry name" value="DNA METHYLTRANSFERASE YEEA-RELATED"/>
    <property type="match status" value="1"/>
</dbReference>